<dbReference type="Proteomes" id="UP001385951">
    <property type="component" value="Unassembled WGS sequence"/>
</dbReference>
<accession>A0AAW0FHS6</accession>
<feature type="transmembrane region" description="Helical" evidence="2">
    <location>
        <begin position="141"/>
        <end position="162"/>
    </location>
</feature>
<gene>
    <name evidence="3" type="ORF">QCA50_020876</name>
</gene>
<evidence type="ECO:0000313" key="4">
    <source>
        <dbReference type="Proteomes" id="UP001385951"/>
    </source>
</evidence>
<protein>
    <submittedName>
        <fullName evidence="3">Uncharacterized protein</fullName>
    </submittedName>
</protein>
<keyword evidence="2" id="KW-1133">Transmembrane helix</keyword>
<keyword evidence="2" id="KW-0472">Membrane</keyword>
<keyword evidence="4" id="KW-1185">Reference proteome</keyword>
<evidence type="ECO:0000256" key="1">
    <source>
        <dbReference type="SAM" id="Coils"/>
    </source>
</evidence>
<comment type="caution">
    <text evidence="3">The sequence shown here is derived from an EMBL/GenBank/DDBJ whole genome shotgun (WGS) entry which is preliminary data.</text>
</comment>
<organism evidence="3 4">
    <name type="scientific">Cerrena zonata</name>
    <dbReference type="NCBI Taxonomy" id="2478898"/>
    <lineage>
        <taxon>Eukaryota</taxon>
        <taxon>Fungi</taxon>
        <taxon>Dikarya</taxon>
        <taxon>Basidiomycota</taxon>
        <taxon>Agaricomycotina</taxon>
        <taxon>Agaricomycetes</taxon>
        <taxon>Polyporales</taxon>
        <taxon>Cerrenaceae</taxon>
        <taxon>Cerrena</taxon>
    </lineage>
</organism>
<evidence type="ECO:0000313" key="3">
    <source>
        <dbReference type="EMBL" id="KAK7676165.1"/>
    </source>
</evidence>
<reference evidence="3 4" key="1">
    <citation type="submission" date="2022-09" db="EMBL/GenBank/DDBJ databases">
        <authorList>
            <person name="Palmer J.M."/>
        </authorList>
    </citation>
    <scope>NUCLEOTIDE SEQUENCE [LARGE SCALE GENOMIC DNA]</scope>
    <source>
        <strain evidence="3 4">DSM 7382</strain>
    </source>
</reference>
<dbReference type="EMBL" id="JASBNA010000131">
    <property type="protein sequence ID" value="KAK7676165.1"/>
    <property type="molecule type" value="Genomic_DNA"/>
</dbReference>
<keyword evidence="2" id="KW-0812">Transmembrane</keyword>
<keyword evidence="1" id="KW-0175">Coiled coil</keyword>
<evidence type="ECO:0000256" key="2">
    <source>
        <dbReference type="SAM" id="Phobius"/>
    </source>
</evidence>
<proteinExistence type="predicted"/>
<sequence length="167" mass="18739">METTLNNLTTGKDEGSTRVKRGVSEIITDVFEPFDHRGKIVTPFDSENKRDADFQEKLSLMLLELMLDFHAWSSARPLHESDKTADRLEKEINELIETEKDQDSSTVEGVYRSDQDGSCCSDCSHSLICLLLLPPVFRPSLSGTAVVLCIYACFLHSIVICVSHTTR</sequence>
<feature type="coiled-coil region" evidence="1">
    <location>
        <begin position="78"/>
        <end position="105"/>
    </location>
</feature>
<name>A0AAW0FHS6_9APHY</name>
<dbReference type="AlphaFoldDB" id="A0AAW0FHS6"/>